<name>A0A3Q3WBK5_MOLML</name>
<dbReference type="Ensembl" id="ENSMMOT00000009548.1">
    <property type="protein sequence ID" value="ENSMMOP00000009382.1"/>
    <property type="gene ID" value="ENSMMOG00000007258.1"/>
</dbReference>
<evidence type="ECO:0000313" key="2">
    <source>
        <dbReference type="Ensembl" id="ENSMMOP00000009382.1"/>
    </source>
</evidence>
<proteinExistence type="predicted"/>
<reference evidence="2" key="1">
    <citation type="submission" date="2025-08" db="UniProtKB">
        <authorList>
            <consortium name="Ensembl"/>
        </authorList>
    </citation>
    <scope>IDENTIFICATION</scope>
</reference>
<feature type="signal peptide" evidence="1">
    <location>
        <begin position="1"/>
        <end position="18"/>
    </location>
</feature>
<dbReference type="Proteomes" id="UP000261620">
    <property type="component" value="Unplaced"/>
</dbReference>
<sequence length="145" mass="15323">RACDVFSVLCVCVCVCMCVFLTCISSSCDAVVYCFAPLVVLRVPHTDLIMCPREVVSPVGKEEIPGVGGSLSCEKSNDALRHGDSLPLRCQGAEGIILPGGFSDKSSICPECLVSMVTEACIVCFSALSSAVCFLDRPLTGFKAF</sequence>
<accession>A0A3Q3WBK5</accession>
<organism evidence="2 3">
    <name type="scientific">Mola mola</name>
    <name type="common">Ocean sunfish</name>
    <name type="synonym">Tetraodon mola</name>
    <dbReference type="NCBI Taxonomy" id="94237"/>
    <lineage>
        <taxon>Eukaryota</taxon>
        <taxon>Metazoa</taxon>
        <taxon>Chordata</taxon>
        <taxon>Craniata</taxon>
        <taxon>Vertebrata</taxon>
        <taxon>Euteleostomi</taxon>
        <taxon>Actinopterygii</taxon>
        <taxon>Neopterygii</taxon>
        <taxon>Teleostei</taxon>
        <taxon>Neoteleostei</taxon>
        <taxon>Acanthomorphata</taxon>
        <taxon>Eupercaria</taxon>
        <taxon>Tetraodontiformes</taxon>
        <taxon>Molidae</taxon>
        <taxon>Mola</taxon>
    </lineage>
</organism>
<feature type="chain" id="PRO_5018620339" evidence="1">
    <location>
        <begin position="19"/>
        <end position="145"/>
    </location>
</feature>
<reference evidence="2" key="2">
    <citation type="submission" date="2025-09" db="UniProtKB">
        <authorList>
            <consortium name="Ensembl"/>
        </authorList>
    </citation>
    <scope>IDENTIFICATION</scope>
</reference>
<evidence type="ECO:0000313" key="3">
    <source>
        <dbReference type="Proteomes" id="UP000261620"/>
    </source>
</evidence>
<keyword evidence="1" id="KW-0732">Signal</keyword>
<dbReference type="AlphaFoldDB" id="A0A3Q3WBK5"/>
<evidence type="ECO:0000256" key="1">
    <source>
        <dbReference type="SAM" id="SignalP"/>
    </source>
</evidence>
<protein>
    <submittedName>
        <fullName evidence="2">Uncharacterized protein</fullName>
    </submittedName>
</protein>
<keyword evidence="3" id="KW-1185">Reference proteome</keyword>